<accession>A0A0B6YIT5</accession>
<organism evidence="1">
    <name type="scientific">Arion vulgaris</name>
    <dbReference type="NCBI Taxonomy" id="1028688"/>
    <lineage>
        <taxon>Eukaryota</taxon>
        <taxon>Metazoa</taxon>
        <taxon>Spiralia</taxon>
        <taxon>Lophotrochozoa</taxon>
        <taxon>Mollusca</taxon>
        <taxon>Gastropoda</taxon>
        <taxon>Heterobranchia</taxon>
        <taxon>Euthyneura</taxon>
        <taxon>Panpulmonata</taxon>
        <taxon>Eupulmonata</taxon>
        <taxon>Stylommatophora</taxon>
        <taxon>Helicina</taxon>
        <taxon>Arionoidea</taxon>
        <taxon>Arionidae</taxon>
        <taxon>Arion</taxon>
    </lineage>
</organism>
<proteinExistence type="predicted"/>
<name>A0A0B6YIT5_9EUPU</name>
<feature type="non-terminal residue" evidence="1">
    <location>
        <position position="77"/>
    </location>
</feature>
<gene>
    <name evidence="1" type="primary">ORF25174</name>
</gene>
<reference evidence="1" key="1">
    <citation type="submission" date="2014-12" db="EMBL/GenBank/DDBJ databases">
        <title>Insight into the proteome of Arion vulgaris.</title>
        <authorList>
            <person name="Aradska J."/>
            <person name="Bulat T."/>
            <person name="Smidak R."/>
            <person name="Sarate P."/>
            <person name="Gangsoo J."/>
            <person name="Sialana F."/>
            <person name="Bilban M."/>
            <person name="Lubec G."/>
        </authorList>
    </citation>
    <scope>NUCLEOTIDE SEQUENCE</scope>
    <source>
        <tissue evidence="1">Skin</tissue>
    </source>
</reference>
<protein>
    <submittedName>
        <fullName evidence="1">Uncharacterized protein</fullName>
    </submittedName>
</protein>
<dbReference type="EMBL" id="HACG01008560">
    <property type="protein sequence ID" value="CEK55425.1"/>
    <property type="molecule type" value="Transcribed_RNA"/>
</dbReference>
<evidence type="ECO:0000313" key="1">
    <source>
        <dbReference type="EMBL" id="CEK55425.1"/>
    </source>
</evidence>
<sequence>MITKYADKLYTKVIDCDQIISNITVSNNTISISHFLQLSNINLLCPNWQSTLAIQVNIILYVANWQYKNNISLSMAN</sequence>
<dbReference type="AlphaFoldDB" id="A0A0B6YIT5"/>